<keyword evidence="3" id="KW-1185">Reference proteome</keyword>
<evidence type="ECO:0000256" key="1">
    <source>
        <dbReference type="SAM" id="MobiDB-lite"/>
    </source>
</evidence>
<dbReference type="AlphaFoldDB" id="A0AAD3RY04"/>
<protein>
    <submittedName>
        <fullName evidence="2">Uncharacterized protein</fullName>
    </submittedName>
</protein>
<proteinExistence type="predicted"/>
<dbReference type="Proteomes" id="UP001279734">
    <property type="component" value="Unassembled WGS sequence"/>
</dbReference>
<reference evidence="2" key="1">
    <citation type="submission" date="2023-05" db="EMBL/GenBank/DDBJ databases">
        <title>Nepenthes gracilis genome sequencing.</title>
        <authorList>
            <person name="Fukushima K."/>
        </authorList>
    </citation>
    <scope>NUCLEOTIDE SEQUENCE</scope>
    <source>
        <strain evidence="2">SING2019-196</strain>
    </source>
</reference>
<sequence length="85" mass="8943">MTDEVLSADNGVRSEYSSPSRDVVNQEAAAGSQNFHTLQLSGIEGGLLCDEIIASGVGILGDYVPSSCPLILTNRWECGDLSLQA</sequence>
<name>A0AAD3RY04_NEPGR</name>
<gene>
    <name evidence="2" type="ORF">Nepgr_002728</name>
</gene>
<organism evidence="2 3">
    <name type="scientific">Nepenthes gracilis</name>
    <name type="common">Slender pitcher plant</name>
    <dbReference type="NCBI Taxonomy" id="150966"/>
    <lineage>
        <taxon>Eukaryota</taxon>
        <taxon>Viridiplantae</taxon>
        <taxon>Streptophyta</taxon>
        <taxon>Embryophyta</taxon>
        <taxon>Tracheophyta</taxon>
        <taxon>Spermatophyta</taxon>
        <taxon>Magnoliopsida</taxon>
        <taxon>eudicotyledons</taxon>
        <taxon>Gunneridae</taxon>
        <taxon>Pentapetalae</taxon>
        <taxon>Caryophyllales</taxon>
        <taxon>Nepenthaceae</taxon>
        <taxon>Nepenthes</taxon>
    </lineage>
</organism>
<accession>A0AAD3RY04</accession>
<evidence type="ECO:0000313" key="3">
    <source>
        <dbReference type="Proteomes" id="UP001279734"/>
    </source>
</evidence>
<dbReference type="EMBL" id="BSYO01000002">
    <property type="protein sequence ID" value="GMH00889.1"/>
    <property type="molecule type" value="Genomic_DNA"/>
</dbReference>
<comment type="caution">
    <text evidence="2">The sequence shown here is derived from an EMBL/GenBank/DDBJ whole genome shotgun (WGS) entry which is preliminary data.</text>
</comment>
<feature type="region of interest" description="Disordered" evidence="1">
    <location>
        <begin position="1"/>
        <end position="21"/>
    </location>
</feature>
<evidence type="ECO:0000313" key="2">
    <source>
        <dbReference type="EMBL" id="GMH00889.1"/>
    </source>
</evidence>